<dbReference type="SUPFAM" id="SSF55073">
    <property type="entry name" value="Nucleotide cyclase"/>
    <property type="match status" value="1"/>
</dbReference>
<dbReference type="Gene3D" id="3.30.70.270">
    <property type="match status" value="1"/>
</dbReference>
<keyword evidence="3" id="KW-0812">Transmembrane</keyword>
<feature type="transmembrane region" description="Helical" evidence="3">
    <location>
        <begin position="98"/>
        <end position="121"/>
    </location>
</feature>
<dbReference type="GO" id="GO:0005886">
    <property type="term" value="C:plasma membrane"/>
    <property type="evidence" value="ECO:0007669"/>
    <property type="project" value="TreeGrafter"/>
</dbReference>
<dbReference type="InterPro" id="IPR043128">
    <property type="entry name" value="Rev_trsase/Diguanyl_cyclase"/>
</dbReference>
<sequence>MWRQHRYKILFSLLLLLSGLLLAIDTGSAKPGSEFDWLDILGEGTTLLVACGWLGLIISSRPTGRVTEWLYYGSLLLVYSYFLDLLDEFIRYPDQFRLMSWLESLPAPIGMLVLTYGLVGWHREQRAINRQLRGRELFLRDHQLIDPLTQLYGADYLHAVLQREIELQLSQHRTLSQQETLCLLVLDIDDFAGFNRHHGIDAGDAYLSTLSELISSQLRHSDVICRYAGDRFVAVLPNTTPQQAQIMAQHLRQQITQLASAGDVPQLTVAGMTVQQHSAQTALQQADIIIKQAKAGNALKLQPEL</sequence>
<feature type="domain" description="GGDEF" evidence="4">
    <location>
        <begin position="179"/>
        <end position="304"/>
    </location>
</feature>
<feature type="transmembrane region" description="Helical" evidence="3">
    <location>
        <begin position="69"/>
        <end position="86"/>
    </location>
</feature>
<evidence type="ECO:0000259" key="4">
    <source>
        <dbReference type="PROSITE" id="PS50887"/>
    </source>
</evidence>
<evidence type="ECO:0000313" key="5">
    <source>
        <dbReference type="EMBL" id="VHO04574.1"/>
    </source>
</evidence>
<dbReference type="InterPro" id="IPR000160">
    <property type="entry name" value="GGDEF_dom"/>
</dbReference>
<dbReference type="GO" id="GO:1902201">
    <property type="term" value="P:negative regulation of bacterial-type flagellum-dependent cell motility"/>
    <property type="evidence" value="ECO:0007669"/>
    <property type="project" value="TreeGrafter"/>
</dbReference>
<evidence type="ECO:0000256" key="1">
    <source>
        <dbReference type="ARBA" id="ARBA00012528"/>
    </source>
</evidence>
<name>A0A486XQP4_9GAMM</name>
<dbReference type="GO" id="GO:0043709">
    <property type="term" value="P:cell adhesion involved in single-species biofilm formation"/>
    <property type="evidence" value="ECO:0007669"/>
    <property type="project" value="TreeGrafter"/>
</dbReference>
<dbReference type="EMBL" id="CAAJGR010000107">
    <property type="protein sequence ID" value="VHO04574.1"/>
    <property type="molecule type" value="Genomic_DNA"/>
</dbReference>
<dbReference type="InterPro" id="IPR029787">
    <property type="entry name" value="Nucleotide_cyclase"/>
</dbReference>
<keyword evidence="3" id="KW-1133">Transmembrane helix</keyword>
<keyword evidence="3" id="KW-0472">Membrane</keyword>
<gene>
    <name evidence="5" type="ORF">BAL341_1983</name>
</gene>
<feature type="transmembrane region" description="Helical" evidence="3">
    <location>
        <begin position="39"/>
        <end position="57"/>
    </location>
</feature>
<dbReference type="CDD" id="cd01949">
    <property type="entry name" value="GGDEF"/>
    <property type="match status" value="1"/>
</dbReference>
<dbReference type="AlphaFoldDB" id="A0A486XQP4"/>
<dbReference type="PANTHER" id="PTHR45138">
    <property type="entry name" value="REGULATORY COMPONENTS OF SENSORY TRANSDUCTION SYSTEM"/>
    <property type="match status" value="1"/>
</dbReference>
<evidence type="ECO:0000256" key="3">
    <source>
        <dbReference type="SAM" id="Phobius"/>
    </source>
</evidence>
<dbReference type="NCBIfam" id="TIGR00254">
    <property type="entry name" value="GGDEF"/>
    <property type="match status" value="1"/>
</dbReference>
<dbReference type="GO" id="GO:0052621">
    <property type="term" value="F:diguanylate cyclase activity"/>
    <property type="evidence" value="ECO:0007669"/>
    <property type="project" value="UniProtKB-EC"/>
</dbReference>
<organism evidence="5">
    <name type="scientific">Rheinheimera sp. BAL341</name>
    <dbReference type="NCBI Taxonomy" id="1708203"/>
    <lineage>
        <taxon>Bacteria</taxon>
        <taxon>Pseudomonadati</taxon>
        <taxon>Pseudomonadota</taxon>
        <taxon>Gammaproteobacteria</taxon>
        <taxon>Chromatiales</taxon>
        <taxon>Chromatiaceae</taxon>
        <taxon>Rheinheimera</taxon>
    </lineage>
</organism>
<protein>
    <recommendedName>
        <fullName evidence="1">diguanylate cyclase</fullName>
        <ecNumber evidence="1">2.7.7.65</ecNumber>
    </recommendedName>
</protein>
<evidence type="ECO:0000256" key="2">
    <source>
        <dbReference type="ARBA" id="ARBA00034247"/>
    </source>
</evidence>
<dbReference type="InterPro" id="IPR050469">
    <property type="entry name" value="Diguanylate_Cyclase"/>
</dbReference>
<dbReference type="EC" id="2.7.7.65" evidence="1"/>
<dbReference type="SMART" id="SM00267">
    <property type="entry name" value="GGDEF"/>
    <property type="match status" value="1"/>
</dbReference>
<dbReference type="Pfam" id="PF00990">
    <property type="entry name" value="GGDEF"/>
    <property type="match status" value="1"/>
</dbReference>
<reference evidence="5" key="1">
    <citation type="submission" date="2019-04" db="EMBL/GenBank/DDBJ databases">
        <authorList>
            <person name="Brambilla D."/>
        </authorList>
    </citation>
    <scope>NUCLEOTIDE SEQUENCE</scope>
    <source>
        <strain evidence="5">BAL1</strain>
    </source>
</reference>
<dbReference type="PROSITE" id="PS50887">
    <property type="entry name" value="GGDEF"/>
    <property type="match status" value="1"/>
</dbReference>
<accession>A0A486XQP4</accession>
<dbReference type="PANTHER" id="PTHR45138:SF9">
    <property type="entry name" value="DIGUANYLATE CYCLASE DGCM-RELATED"/>
    <property type="match status" value="1"/>
</dbReference>
<comment type="catalytic activity">
    <reaction evidence="2">
        <text>2 GTP = 3',3'-c-di-GMP + 2 diphosphate</text>
        <dbReference type="Rhea" id="RHEA:24898"/>
        <dbReference type="ChEBI" id="CHEBI:33019"/>
        <dbReference type="ChEBI" id="CHEBI:37565"/>
        <dbReference type="ChEBI" id="CHEBI:58805"/>
        <dbReference type="EC" id="2.7.7.65"/>
    </reaction>
</comment>
<proteinExistence type="predicted"/>